<evidence type="ECO:0000313" key="2">
    <source>
        <dbReference type="EMBL" id="NLR63061.1"/>
    </source>
</evidence>
<dbReference type="PANTHER" id="PTHR10900">
    <property type="entry name" value="PERIOSTIN-RELATED"/>
    <property type="match status" value="1"/>
</dbReference>
<dbReference type="Proteomes" id="UP000570474">
    <property type="component" value="Unassembled WGS sequence"/>
</dbReference>
<dbReference type="Gene3D" id="2.30.180.10">
    <property type="entry name" value="FAS1 domain"/>
    <property type="match status" value="2"/>
</dbReference>
<dbReference type="SUPFAM" id="SSF82153">
    <property type="entry name" value="FAS1 domain"/>
    <property type="match status" value="2"/>
</dbReference>
<name>A0A847RUM6_9BACT</name>
<dbReference type="RefSeq" id="WP_168869080.1">
    <property type="nucleotide sequence ID" value="NZ_JABAIA010000001.1"/>
</dbReference>
<dbReference type="EMBL" id="JABAIA010000001">
    <property type="protein sequence ID" value="NLR63061.1"/>
    <property type="molecule type" value="Genomic_DNA"/>
</dbReference>
<keyword evidence="3" id="KW-1185">Reference proteome</keyword>
<dbReference type="PROSITE" id="PS51257">
    <property type="entry name" value="PROKAR_LIPOPROTEIN"/>
    <property type="match status" value="1"/>
</dbReference>
<dbReference type="InterPro" id="IPR050904">
    <property type="entry name" value="Adhesion/Biosynth-related"/>
</dbReference>
<organism evidence="2 3">
    <name type="scientific">Chitinophaga varians</name>
    <dbReference type="NCBI Taxonomy" id="2202339"/>
    <lineage>
        <taxon>Bacteria</taxon>
        <taxon>Pseudomonadati</taxon>
        <taxon>Bacteroidota</taxon>
        <taxon>Chitinophagia</taxon>
        <taxon>Chitinophagales</taxon>
        <taxon>Chitinophagaceae</taxon>
        <taxon>Chitinophaga</taxon>
    </lineage>
</organism>
<dbReference type="SMART" id="SM00554">
    <property type="entry name" value="FAS1"/>
    <property type="match status" value="2"/>
</dbReference>
<evidence type="ECO:0000313" key="3">
    <source>
        <dbReference type="Proteomes" id="UP000570474"/>
    </source>
</evidence>
<dbReference type="PANTHER" id="PTHR10900:SF77">
    <property type="entry name" value="FI19380P1"/>
    <property type="match status" value="1"/>
</dbReference>
<evidence type="ECO:0000259" key="1">
    <source>
        <dbReference type="PROSITE" id="PS50213"/>
    </source>
</evidence>
<dbReference type="GO" id="GO:0005615">
    <property type="term" value="C:extracellular space"/>
    <property type="evidence" value="ECO:0007669"/>
    <property type="project" value="TreeGrafter"/>
</dbReference>
<proteinExistence type="predicted"/>
<sequence>MKKYILFGLMTAALISCKKDDDNLSRPDKDNNNILYVIEDNKFNFSFFNTAITVTNYGPTFREKGPYTVLIPDDNAFQKSGYNTVSDVAKEKGAVLMNMVKYHTLPGKWQLDKLPFRFNQPVTTATGAQLYVTHWVHGTDTVIVVNGTRVTALNMPASNGLIQVINTVLNPLVQDKLSDAVAAEPSLTYFNAALQRAGLKDLLKGDGPLTIFAPGNDAFINAGFPTTDSIVKTDPALLRNLLQFHMLATRRFVYDYVLTTDNSNQTQQNMLNNSATTVNLQNNGNDYSITIQGAGNRQPAQVLKSNVLTNNGVLHIIDQVLTENF</sequence>
<dbReference type="AlphaFoldDB" id="A0A847RUM6"/>
<feature type="domain" description="FAS1" evidence="1">
    <location>
        <begin position="174"/>
        <end position="321"/>
    </location>
</feature>
<gene>
    <name evidence="2" type="ORF">HGH92_01965</name>
</gene>
<dbReference type="InterPro" id="IPR036378">
    <property type="entry name" value="FAS1_dom_sf"/>
</dbReference>
<accession>A0A847RUM6</accession>
<reference evidence="2 3" key="1">
    <citation type="submission" date="2020-04" db="EMBL/GenBank/DDBJ databases">
        <authorList>
            <person name="Yin C."/>
        </authorList>
    </citation>
    <scope>NUCLEOTIDE SEQUENCE [LARGE SCALE GENOMIC DNA]</scope>
    <source>
        <strain evidence="2 3">Ae27</strain>
    </source>
</reference>
<dbReference type="InterPro" id="IPR000782">
    <property type="entry name" value="FAS1_domain"/>
</dbReference>
<dbReference type="Pfam" id="PF02469">
    <property type="entry name" value="Fasciclin"/>
    <property type="match status" value="2"/>
</dbReference>
<comment type="caution">
    <text evidence="2">The sequence shown here is derived from an EMBL/GenBank/DDBJ whole genome shotgun (WGS) entry which is preliminary data.</text>
</comment>
<dbReference type="PROSITE" id="PS50213">
    <property type="entry name" value="FAS1"/>
    <property type="match status" value="2"/>
</dbReference>
<protein>
    <submittedName>
        <fullName evidence="2">Fasciclin domain-containing protein</fullName>
    </submittedName>
</protein>
<feature type="domain" description="FAS1" evidence="1">
    <location>
        <begin position="32"/>
        <end position="169"/>
    </location>
</feature>